<keyword evidence="3" id="KW-1185">Reference proteome</keyword>
<protein>
    <submittedName>
        <fullName evidence="2">Uncharacterized protein</fullName>
    </submittedName>
</protein>
<dbReference type="EMBL" id="JARLKY010000056">
    <property type="protein sequence ID" value="MEC0229768.1"/>
    <property type="molecule type" value="Genomic_DNA"/>
</dbReference>
<sequence length="51" mass="5872">MPYIIMVIGIVGYIITRSIPPYYHFFMAMTLIGLVLSFVFKRKATQNSSKN</sequence>
<proteinExistence type="predicted"/>
<keyword evidence="1" id="KW-0472">Membrane</keyword>
<organism evidence="2 3">
    <name type="scientific">Paenibacillus alba</name>
    <dbReference type="NCBI Taxonomy" id="1197127"/>
    <lineage>
        <taxon>Bacteria</taxon>
        <taxon>Bacillati</taxon>
        <taxon>Bacillota</taxon>
        <taxon>Bacilli</taxon>
        <taxon>Bacillales</taxon>
        <taxon>Paenibacillaceae</taxon>
        <taxon>Paenibacillus</taxon>
    </lineage>
</organism>
<gene>
    <name evidence="2" type="ORF">P4I72_21805</name>
</gene>
<name>A0ABU6GAC8_9BACL</name>
<reference evidence="2 3" key="1">
    <citation type="submission" date="2023-03" db="EMBL/GenBank/DDBJ databases">
        <title>Bacillus Genome Sequencing.</title>
        <authorList>
            <person name="Dunlap C."/>
        </authorList>
    </citation>
    <scope>NUCLEOTIDE SEQUENCE [LARGE SCALE GENOMIC DNA]</scope>
    <source>
        <strain evidence="2 3">BD-533</strain>
    </source>
</reference>
<dbReference type="RefSeq" id="WP_326073840.1">
    <property type="nucleotide sequence ID" value="NZ_JARLKY010000056.1"/>
</dbReference>
<evidence type="ECO:0000256" key="1">
    <source>
        <dbReference type="SAM" id="Phobius"/>
    </source>
</evidence>
<evidence type="ECO:0000313" key="3">
    <source>
        <dbReference type="Proteomes" id="UP001338137"/>
    </source>
</evidence>
<accession>A0ABU6GAC8</accession>
<evidence type="ECO:0000313" key="2">
    <source>
        <dbReference type="EMBL" id="MEC0229768.1"/>
    </source>
</evidence>
<comment type="caution">
    <text evidence="2">The sequence shown here is derived from an EMBL/GenBank/DDBJ whole genome shotgun (WGS) entry which is preliminary data.</text>
</comment>
<keyword evidence="1" id="KW-0812">Transmembrane</keyword>
<keyword evidence="1" id="KW-1133">Transmembrane helix</keyword>
<feature type="transmembrane region" description="Helical" evidence="1">
    <location>
        <begin position="22"/>
        <end position="40"/>
    </location>
</feature>
<dbReference type="Proteomes" id="UP001338137">
    <property type="component" value="Unassembled WGS sequence"/>
</dbReference>